<keyword evidence="1" id="KW-1133">Transmembrane helix</keyword>
<reference evidence="2" key="2">
    <citation type="journal article" date="2008" name="PLoS Biol.">
        <title>Population genomic analysis of strain variation in Leptospirillum group II bacteria involved in acid mine drainage formation.</title>
        <authorList>
            <person name="Simmons S.L."/>
            <person name="Dibartolo G."/>
            <person name="Denef V.J."/>
            <person name="Goltsman D.S."/>
            <person name="Thelen M.P."/>
            <person name="Banfield J.F."/>
        </authorList>
    </citation>
    <scope>NUCLEOTIDE SEQUENCE [LARGE SCALE GENOMIC DNA]</scope>
</reference>
<gene>
    <name evidence="2" type="ORF">CGL2_07140001</name>
</gene>
<dbReference type="AlphaFoldDB" id="B6AS91"/>
<evidence type="ECO:0000313" key="2">
    <source>
        <dbReference type="EMBL" id="EDZ38337.1"/>
    </source>
</evidence>
<feature type="transmembrane region" description="Helical" evidence="1">
    <location>
        <begin position="47"/>
        <end position="69"/>
    </location>
</feature>
<evidence type="ECO:0000256" key="1">
    <source>
        <dbReference type="SAM" id="Phobius"/>
    </source>
</evidence>
<reference evidence="2" key="1">
    <citation type="journal article" date="2004" name="Nature">
        <title>Community structure and metabolism through reconstruction of microbial genomes from the environment.</title>
        <authorList>
            <person name="Tyson G.W."/>
            <person name="Chapman J."/>
            <person name="Hugenholtz P."/>
            <person name="Allen E.E."/>
            <person name="Ram R.J."/>
            <person name="Richardson P.M."/>
            <person name="Solovyev V.V."/>
            <person name="Rubin E.M."/>
            <person name="Rokhsar D.S."/>
            <person name="Banfield J.F."/>
        </authorList>
    </citation>
    <scope>NUCLEOTIDE SEQUENCE [LARGE SCALE GENOMIC DNA]</scope>
</reference>
<protein>
    <submittedName>
        <fullName evidence="2">Uncharacterized protein</fullName>
    </submittedName>
</protein>
<organism evidence="2">
    <name type="scientific">Leptospirillum sp. Group II '5-way CG'</name>
    <dbReference type="NCBI Taxonomy" id="419541"/>
    <lineage>
        <taxon>Bacteria</taxon>
        <taxon>Pseudomonadati</taxon>
        <taxon>Nitrospirota</taxon>
        <taxon>Nitrospiria</taxon>
        <taxon>Nitrospirales</taxon>
        <taxon>Nitrospiraceae</taxon>
        <taxon>Leptospirillum</taxon>
    </lineage>
</organism>
<dbReference type="EMBL" id="DS995262">
    <property type="protein sequence ID" value="EDZ38337.1"/>
    <property type="molecule type" value="Genomic_DNA"/>
</dbReference>
<accession>B6AS91</accession>
<keyword evidence="1" id="KW-0472">Membrane</keyword>
<sequence length="81" mass="8657">MFRSPGSGNDAGSAVRSFREKILNPRPTDETVVHVNTVYEHSGSEDFHIVLAGVWVVAGLLLMGVGIALHGHSGTLLTWMG</sequence>
<keyword evidence="1" id="KW-0812">Transmembrane</keyword>
<name>B6AS91_9BACT</name>
<proteinExistence type="predicted"/>